<sequence length="602" mass="65415">MAADETTPLLTEASPSSDAARTVNATTAVSGAYGSENAVSRVDNGQDHDRHKQKGNTLVSRLLQVVSVENRILFAGFLITLSFSFTQVPIFYVFYVMECQDYYSHHPPYSGSDPSLRCVVPEITASTALDFAVLGVTTVFCGTINLFVAGWMVKKVGPRLTLMLQTFIPAIRVVTQIIAVLAGGRDGINIFQYTQLITIIGGPLGYILVINIMAGEVVAPVRRTAVFGMLQGCFMLGQATGYLSGGQMGDLWGIRRPFEVACVFFLIATVYVQFMLPYISPDDMADGKKPEVKGIAGFFTPLRVVLPQKIVLKSGLVKKYYGVMFLCLGVFLGILATDYAPFLIQLYATTVFQFQQSDNGYLMSGFAFMRSLFLIIMFPRIIGWGRKWYLRRHPEHASVTKAPGTSSNGQPAPPDEFPATHPEHIDAPMGTQPDGEPMQPKPVEEDEDTSFDLFFLRWSLIVDGVLTMCTAFATQKWHIFLAAFALPLGSGSAPAAKGVITALCSSSQRADALSALTLIENIGRLATMGFFGLVFSSLAEIGKPHLTFYCNAAIAVIAAGVLLFSRFPPEGSRLLEDDGNGTGESETTPILENGASRDEEPV</sequence>
<feature type="transmembrane region" description="Helical" evidence="6">
    <location>
        <begin position="257"/>
        <end position="279"/>
    </location>
</feature>
<comment type="subcellular location">
    <subcellularLocation>
        <location evidence="1">Membrane</location>
        <topology evidence="1">Multi-pass membrane protein</topology>
    </subcellularLocation>
</comment>
<gene>
    <name evidence="7" type="ORF">QBC37DRAFT_292182</name>
</gene>
<reference evidence="7" key="1">
    <citation type="journal article" date="2023" name="Mol. Phylogenet. Evol.">
        <title>Genome-scale phylogeny and comparative genomics of the fungal order Sordariales.</title>
        <authorList>
            <person name="Hensen N."/>
            <person name="Bonometti L."/>
            <person name="Westerberg I."/>
            <person name="Brannstrom I.O."/>
            <person name="Guillou S."/>
            <person name="Cros-Aarteil S."/>
            <person name="Calhoun S."/>
            <person name="Haridas S."/>
            <person name="Kuo A."/>
            <person name="Mondo S."/>
            <person name="Pangilinan J."/>
            <person name="Riley R."/>
            <person name="LaButti K."/>
            <person name="Andreopoulos B."/>
            <person name="Lipzen A."/>
            <person name="Chen C."/>
            <person name="Yan M."/>
            <person name="Daum C."/>
            <person name="Ng V."/>
            <person name="Clum A."/>
            <person name="Steindorff A."/>
            <person name="Ohm R.A."/>
            <person name="Martin F."/>
            <person name="Silar P."/>
            <person name="Natvig D.O."/>
            <person name="Lalanne C."/>
            <person name="Gautier V."/>
            <person name="Ament-Velasquez S.L."/>
            <person name="Kruys A."/>
            <person name="Hutchinson M.I."/>
            <person name="Powell A.J."/>
            <person name="Barry K."/>
            <person name="Miller A.N."/>
            <person name="Grigoriev I.V."/>
            <person name="Debuchy R."/>
            <person name="Gladieux P."/>
            <person name="Hiltunen Thoren M."/>
            <person name="Johannesson H."/>
        </authorList>
    </citation>
    <scope>NUCLEOTIDE SEQUENCE</scope>
    <source>
        <strain evidence="7">PSN293</strain>
    </source>
</reference>
<accession>A0AAN6Y1M3</accession>
<keyword evidence="3 6" id="KW-1133">Transmembrane helix</keyword>
<evidence type="ECO:0000256" key="6">
    <source>
        <dbReference type="SAM" id="Phobius"/>
    </source>
</evidence>
<dbReference type="InterPro" id="IPR011701">
    <property type="entry name" value="MFS"/>
</dbReference>
<feature type="transmembrane region" description="Helical" evidence="6">
    <location>
        <begin position="320"/>
        <end position="340"/>
    </location>
</feature>
<feature type="transmembrane region" description="Helical" evidence="6">
    <location>
        <begin position="225"/>
        <end position="245"/>
    </location>
</feature>
<feature type="region of interest" description="Disordered" evidence="5">
    <location>
        <begin position="574"/>
        <end position="602"/>
    </location>
</feature>
<dbReference type="Gene3D" id="1.20.1250.20">
    <property type="entry name" value="MFS general substrate transporter like domains"/>
    <property type="match status" value="2"/>
</dbReference>
<evidence type="ECO:0000256" key="2">
    <source>
        <dbReference type="ARBA" id="ARBA00022692"/>
    </source>
</evidence>
<feature type="transmembrane region" description="Helical" evidence="6">
    <location>
        <begin position="512"/>
        <end position="534"/>
    </location>
</feature>
<feature type="transmembrane region" description="Helical" evidence="6">
    <location>
        <begin position="190"/>
        <end position="213"/>
    </location>
</feature>
<dbReference type="Pfam" id="PF07690">
    <property type="entry name" value="MFS_1"/>
    <property type="match status" value="1"/>
</dbReference>
<evidence type="ECO:0000256" key="3">
    <source>
        <dbReference type="ARBA" id="ARBA00022989"/>
    </source>
</evidence>
<keyword evidence="2 6" id="KW-0812">Transmembrane</keyword>
<evidence type="ECO:0000256" key="5">
    <source>
        <dbReference type="SAM" id="MobiDB-lite"/>
    </source>
</evidence>
<feature type="transmembrane region" description="Helical" evidence="6">
    <location>
        <begin position="479"/>
        <end position="500"/>
    </location>
</feature>
<feature type="transmembrane region" description="Helical" evidence="6">
    <location>
        <begin position="131"/>
        <end position="153"/>
    </location>
</feature>
<keyword evidence="4 6" id="KW-0472">Membrane</keyword>
<organism evidence="7 8">
    <name type="scientific">Rhypophila decipiens</name>
    <dbReference type="NCBI Taxonomy" id="261697"/>
    <lineage>
        <taxon>Eukaryota</taxon>
        <taxon>Fungi</taxon>
        <taxon>Dikarya</taxon>
        <taxon>Ascomycota</taxon>
        <taxon>Pezizomycotina</taxon>
        <taxon>Sordariomycetes</taxon>
        <taxon>Sordariomycetidae</taxon>
        <taxon>Sordariales</taxon>
        <taxon>Naviculisporaceae</taxon>
        <taxon>Rhypophila</taxon>
    </lineage>
</organism>
<dbReference type="Proteomes" id="UP001301769">
    <property type="component" value="Unassembled WGS sequence"/>
</dbReference>
<comment type="caution">
    <text evidence="7">The sequence shown here is derived from an EMBL/GenBank/DDBJ whole genome shotgun (WGS) entry which is preliminary data.</text>
</comment>
<dbReference type="EMBL" id="MU858171">
    <property type="protein sequence ID" value="KAK4210568.1"/>
    <property type="molecule type" value="Genomic_DNA"/>
</dbReference>
<evidence type="ECO:0000313" key="7">
    <source>
        <dbReference type="EMBL" id="KAK4210568.1"/>
    </source>
</evidence>
<dbReference type="GO" id="GO:0022857">
    <property type="term" value="F:transmembrane transporter activity"/>
    <property type="evidence" value="ECO:0007669"/>
    <property type="project" value="InterPro"/>
</dbReference>
<feature type="transmembrane region" description="Helical" evidence="6">
    <location>
        <begin position="72"/>
        <end position="95"/>
    </location>
</feature>
<feature type="transmembrane region" description="Helical" evidence="6">
    <location>
        <begin position="546"/>
        <end position="564"/>
    </location>
</feature>
<dbReference type="AlphaFoldDB" id="A0AAN6Y1M3"/>
<evidence type="ECO:0000256" key="4">
    <source>
        <dbReference type="ARBA" id="ARBA00023136"/>
    </source>
</evidence>
<evidence type="ECO:0000256" key="1">
    <source>
        <dbReference type="ARBA" id="ARBA00004141"/>
    </source>
</evidence>
<dbReference type="GO" id="GO:0016020">
    <property type="term" value="C:membrane"/>
    <property type="evidence" value="ECO:0007669"/>
    <property type="project" value="UniProtKB-SubCell"/>
</dbReference>
<dbReference type="SUPFAM" id="SSF103473">
    <property type="entry name" value="MFS general substrate transporter"/>
    <property type="match status" value="2"/>
</dbReference>
<feature type="region of interest" description="Disordered" evidence="5">
    <location>
        <begin position="1"/>
        <end position="21"/>
    </location>
</feature>
<feature type="transmembrane region" description="Helical" evidence="6">
    <location>
        <begin position="160"/>
        <end position="184"/>
    </location>
</feature>
<dbReference type="PANTHER" id="PTHR23507">
    <property type="entry name" value="ZGC:174356"/>
    <property type="match status" value="1"/>
</dbReference>
<protein>
    <submittedName>
        <fullName evidence="7">Major facilitator superfamily domain-containing protein</fullName>
    </submittedName>
</protein>
<keyword evidence="8" id="KW-1185">Reference proteome</keyword>
<dbReference type="InterPro" id="IPR036259">
    <property type="entry name" value="MFS_trans_sf"/>
</dbReference>
<reference evidence="7" key="2">
    <citation type="submission" date="2023-05" db="EMBL/GenBank/DDBJ databases">
        <authorList>
            <consortium name="Lawrence Berkeley National Laboratory"/>
            <person name="Steindorff A."/>
            <person name="Hensen N."/>
            <person name="Bonometti L."/>
            <person name="Westerberg I."/>
            <person name="Brannstrom I.O."/>
            <person name="Guillou S."/>
            <person name="Cros-Aarteil S."/>
            <person name="Calhoun S."/>
            <person name="Haridas S."/>
            <person name="Kuo A."/>
            <person name="Mondo S."/>
            <person name="Pangilinan J."/>
            <person name="Riley R."/>
            <person name="Labutti K."/>
            <person name="Andreopoulos B."/>
            <person name="Lipzen A."/>
            <person name="Chen C."/>
            <person name="Yanf M."/>
            <person name="Daum C."/>
            <person name="Ng V."/>
            <person name="Clum A."/>
            <person name="Ohm R."/>
            <person name="Martin F."/>
            <person name="Silar P."/>
            <person name="Natvig D."/>
            <person name="Lalanne C."/>
            <person name="Gautier V."/>
            <person name="Ament-Velasquez S.L."/>
            <person name="Kruys A."/>
            <person name="Hutchinson M.I."/>
            <person name="Powell A.J."/>
            <person name="Barry K."/>
            <person name="Miller A.N."/>
            <person name="Grigoriev I.V."/>
            <person name="Debuchy R."/>
            <person name="Gladieux P."/>
            <person name="Thoren M.H."/>
            <person name="Johannesson H."/>
        </authorList>
    </citation>
    <scope>NUCLEOTIDE SEQUENCE</scope>
    <source>
        <strain evidence="7">PSN293</strain>
    </source>
</reference>
<name>A0AAN6Y1M3_9PEZI</name>
<feature type="transmembrane region" description="Helical" evidence="6">
    <location>
        <begin position="360"/>
        <end position="382"/>
    </location>
</feature>
<feature type="region of interest" description="Disordered" evidence="5">
    <location>
        <begin position="399"/>
        <end position="445"/>
    </location>
</feature>
<dbReference type="PANTHER" id="PTHR23507:SF13">
    <property type="entry name" value="MFS GENERAL SUBSTRATE TRANSPORTER"/>
    <property type="match status" value="1"/>
</dbReference>
<evidence type="ECO:0000313" key="8">
    <source>
        <dbReference type="Proteomes" id="UP001301769"/>
    </source>
</evidence>
<proteinExistence type="predicted"/>